<accession>A0A7L5BTI2</accession>
<protein>
    <submittedName>
        <fullName evidence="2">Fe-S cluster assembly protein SufD</fullName>
    </submittedName>
</protein>
<dbReference type="GO" id="GO:0016226">
    <property type="term" value="P:iron-sulfur cluster assembly"/>
    <property type="evidence" value="ECO:0007669"/>
    <property type="project" value="InterPro"/>
</dbReference>
<dbReference type="RefSeq" id="WP_165097110.1">
    <property type="nucleotide sequence ID" value="NZ_CP049056.1"/>
</dbReference>
<dbReference type="PANTHER" id="PTHR43575">
    <property type="entry name" value="PROTEIN ABCI7, CHLOROPLASTIC"/>
    <property type="match status" value="1"/>
</dbReference>
<dbReference type="EMBL" id="CP049056">
    <property type="protein sequence ID" value="QIE55340.1"/>
    <property type="molecule type" value="Genomic_DNA"/>
</dbReference>
<keyword evidence="3" id="KW-1185">Reference proteome</keyword>
<dbReference type="Proteomes" id="UP000503336">
    <property type="component" value="Chromosome"/>
</dbReference>
<dbReference type="AlphaFoldDB" id="A0A7L5BTI2"/>
<sequence>MDARARTQAVKAELAETLLARHPAPAKGAAWAESARDAARARLLAMGGPGRRDEYWRRTDPAPLVDGAPRAAALVLDETPIFDEVDALRLIFVDGEFRADLSDDPTLDGVEIQPLQDALGADIHWAKGLFGALEAAGQDPVARPLAALNTARASEGFCVRVTGKSARPINFRYLHESETSDAVVRHLVRVESGAEVTILENGPAAARINKAMEIDVAAGATCHHVRAEGRDHDRVSASHIFARLAERSLFKSFTLTVNGRLTRNETVVEFTGDEAIGHVAGAAIGAEGFRHDDTVFVTHDAERCESRQVFKKVLKSGAQGVFQGKILVKKDAQKTDGYQISQALLLDEDARFDAKPELEIYADDVACSHGSTCGEVDEDALFYLRSRGVPEDEATALMVLAFVDEAVAEIDDEAIADVIRSRVAGWLDRRVG</sequence>
<dbReference type="InterPro" id="IPR055346">
    <property type="entry name" value="Fe-S_cluster_assembly_SufBD"/>
</dbReference>
<dbReference type="SUPFAM" id="SSF101960">
    <property type="entry name" value="Stabilizer of iron transporter SufD"/>
    <property type="match status" value="1"/>
</dbReference>
<name>A0A7L5BTI2_9RHOB</name>
<feature type="domain" description="SUF system FeS cluster assembly SufBD core" evidence="1">
    <location>
        <begin position="178"/>
        <end position="402"/>
    </location>
</feature>
<dbReference type="PANTHER" id="PTHR43575:SF1">
    <property type="entry name" value="PROTEIN ABCI7, CHLOROPLASTIC"/>
    <property type="match status" value="1"/>
</dbReference>
<proteinExistence type="predicted"/>
<reference evidence="2 3" key="1">
    <citation type="submission" date="2020-02" db="EMBL/GenBank/DDBJ databases">
        <title>complete genome sequence of Rhodobacteraceae bacterium.</title>
        <authorList>
            <person name="Park J."/>
            <person name="Kim Y.-S."/>
            <person name="Kim K.-H."/>
        </authorList>
    </citation>
    <scope>NUCLEOTIDE SEQUENCE [LARGE SCALE GENOMIC DNA]</scope>
    <source>
        <strain evidence="2 3">RR4-56</strain>
    </source>
</reference>
<gene>
    <name evidence="2" type="primary">sufD</name>
    <name evidence="2" type="ORF">G5B40_07645</name>
</gene>
<evidence type="ECO:0000259" key="1">
    <source>
        <dbReference type="Pfam" id="PF01458"/>
    </source>
</evidence>
<dbReference type="InterPro" id="IPR037284">
    <property type="entry name" value="SUF_FeS_clus_asmbl_SufBD_sf"/>
</dbReference>
<dbReference type="NCBIfam" id="TIGR01981">
    <property type="entry name" value="sufD"/>
    <property type="match status" value="1"/>
</dbReference>
<dbReference type="InterPro" id="IPR011542">
    <property type="entry name" value="SUF_FeS_clus_asmbl_SufD"/>
</dbReference>
<organism evidence="2 3">
    <name type="scientific">Pikeienuella piscinae</name>
    <dbReference type="NCBI Taxonomy" id="2748098"/>
    <lineage>
        <taxon>Bacteria</taxon>
        <taxon>Pseudomonadati</taxon>
        <taxon>Pseudomonadota</taxon>
        <taxon>Alphaproteobacteria</taxon>
        <taxon>Rhodobacterales</taxon>
        <taxon>Paracoccaceae</taxon>
        <taxon>Pikeienuella</taxon>
    </lineage>
</organism>
<dbReference type="Pfam" id="PF01458">
    <property type="entry name" value="SUFBD_core"/>
    <property type="match status" value="1"/>
</dbReference>
<evidence type="ECO:0000313" key="3">
    <source>
        <dbReference type="Proteomes" id="UP000503336"/>
    </source>
</evidence>
<dbReference type="InterPro" id="IPR000825">
    <property type="entry name" value="SUF_FeS_clus_asmbl_SufBD_core"/>
</dbReference>
<dbReference type="KEGG" id="hdh:G5B40_07645"/>
<evidence type="ECO:0000313" key="2">
    <source>
        <dbReference type="EMBL" id="QIE55340.1"/>
    </source>
</evidence>